<dbReference type="EMBL" id="VEVO01000010">
    <property type="protein sequence ID" value="KAF0036778.1"/>
    <property type="molecule type" value="Genomic_DNA"/>
</dbReference>
<dbReference type="Proteomes" id="UP000438429">
    <property type="component" value="Unassembled WGS sequence"/>
</dbReference>
<protein>
    <submittedName>
        <fullName evidence="2">Uncharacterized protein</fullName>
    </submittedName>
</protein>
<name>A0A6A4SXC7_SCOMX</name>
<keyword evidence="1" id="KW-0472">Membrane</keyword>
<evidence type="ECO:0000313" key="2">
    <source>
        <dbReference type="EMBL" id="KAF0036778.1"/>
    </source>
</evidence>
<evidence type="ECO:0000256" key="1">
    <source>
        <dbReference type="SAM" id="Phobius"/>
    </source>
</evidence>
<feature type="transmembrane region" description="Helical" evidence="1">
    <location>
        <begin position="107"/>
        <end position="126"/>
    </location>
</feature>
<organism evidence="2 3">
    <name type="scientific">Scophthalmus maximus</name>
    <name type="common">Turbot</name>
    <name type="synonym">Psetta maxima</name>
    <dbReference type="NCBI Taxonomy" id="52904"/>
    <lineage>
        <taxon>Eukaryota</taxon>
        <taxon>Metazoa</taxon>
        <taxon>Chordata</taxon>
        <taxon>Craniata</taxon>
        <taxon>Vertebrata</taxon>
        <taxon>Euteleostomi</taxon>
        <taxon>Actinopterygii</taxon>
        <taxon>Neopterygii</taxon>
        <taxon>Teleostei</taxon>
        <taxon>Neoteleostei</taxon>
        <taxon>Acanthomorphata</taxon>
        <taxon>Carangaria</taxon>
        <taxon>Pleuronectiformes</taxon>
        <taxon>Pleuronectoidei</taxon>
        <taxon>Scophthalmidae</taxon>
        <taxon>Scophthalmus</taxon>
    </lineage>
</organism>
<comment type="caution">
    <text evidence="2">The sequence shown here is derived from an EMBL/GenBank/DDBJ whole genome shotgun (WGS) entry which is preliminary data.</text>
</comment>
<evidence type="ECO:0000313" key="3">
    <source>
        <dbReference type="Proteomes" id="UP000438429"/>
    </source>
</evidence>
<accession>A0A6A4SXC7</accession>
<dbReference type="AlphaFoldDB" id="A0A6A4SXC7"/>
<keyword evidence="1" id="KW-1133">Transmembrane helix</keyword>
<sequence>MLNEGKNHTKTYKMYKFTCSTFNFHTAVVESHDVFKLSKLKQIQTNARVAASMLQANLSAMLLSDGIKFIVMNTKTNQRMGEEIEETVKLLPIMFSRNLENPSYQNIPLLLIAVTVFVAVEGYIMAKHRYFNLQYMEHPGLKYLKEFAAVTLKQKNIVF</sequence>
<proteinExistence type="predicted"/>
<gene>
    <name evidence="2" type="ORF">F2P81_012090</name>
</gene>
<keyword evidence="1" id="KW-0812">Transmembrane</keyword>
<reference evidence="2 3" key="1">
    <citation type="submission" date="2019-06" db="EMBL/GenBank/DDBJ databases">
        <title>Draft genomes of female and male turbot (Scophthalmus maximus).</title>
        <authorList>
            <person name="Xu H."/>
            <person name="Xu X.-W."/>
            <person name="Shao C."/>
            <person name="Chen S."/>
        </authorList>
    </citation>
    <scope>NUCLEOTIDE SEQUENCE [LARGE SCALE GENOMIC DNA]</scope>
    <source>
        <strain evidence="2">Ysfricsl-2016a</strain>
        <tissue evidence="2">Blood</tissue>
    </source>
</reference>